<evidence type="ECO:0000313" key="1">
    <source>
        <dbReference type="EMBL" id="MPN47216.1"/>
    </source>
</evidence>
<protein>
    <submittedName>
        <fullName evidence="1">Uncharacterized protein</fullName>
    </submittedName>
</protein>
<gene>
    <name evidence="1" type="ORF">SDC9_194817</name>
</gene>
<comment type="caution">
    <text evidence="1">The sequence shown here is derived from an EMBL/GenBank/DDBJ whole genome shotgun (WGS) entry which is preliminary data.</text>
</comment>
<dbReference type="AlphaFoldDB" id="A0A645I8I4"/>
<name>A0A645I8I4_9ZZZZ</name>
<sequence length="134" mass="14203">MISSCCFCSSAVNSSSSKRPLIRPMLNPTRDVAVATERSLASVVTFPTAPGCCASASDHFTPSSRKLFSLMVMICAASSTWATGKSICATHFSRVLRTTRLSRSSKRLVRLSTVMLPLALSSFSPAFTSSVASA</sequence>
<organism evidence="1">
    <name type="scientific">bioreactor metagenome</name>
    <dbReference type="NCBI Taxonomy" id="1076179"/>
    <lineage>
        <taxon>unclassified sequences</taxon>
        <taxon>metagenomes</taxon>
        <taxon>ecological metagenomes</taxon>
    </lineage>
</organism>
<reference evidence="1" key="1">
    <citation type="submission" date="2019-08" db="EMBL/GenBank/DDBJ databases">
        <authorList>
            <person name="Kucharzyk K."/>
            <person name="Murdoch R.W."/>
            <person name="Higgins S."/>
            <person name="Loffler F."/>
        </authorList>
    </citation>
    <scope>NUCLEOTIDE SEQUENCE</scope>
</reference>
<dbReference type="EMBL" id="VSSQ01108549">
    <property type="protein sequence ID" value="MPN47216.1"/>
    <property type="molecule type" value="Genomic_DNA"/>
</dbReference>
<accession>A0A645I8I4</accession>
<proteinExistence type="predicted"/>